<keyword evidence="2" id="KW-0378">Hydrolase</keyword>
<evidence type="ECO:0000313" key="7">
    <source>
        <dbReference type="Proteomes" id="UP000541810"/>
    </source>
</evidence>
<dbReference type="SUPFAM" id="SSF56300">
    <property type="entry name" value="Metallo-dependent phosphatases"/>
    <property type="match status" value="1"/>
</dbReference>
<organism evidence="6 7">
    <name type="scientific">Algisphaera agarilytica</name>
    <dbReference type="NCBI Taxonomy" id="1385975"/>
    <lineage>
        <taxon>Bacteria</taxon>
        <taxon>Pseudomonadati</taxon>
        <taxon>Planctomycetota</taxon>
        <taxon>Phycisphaerae</taxon>
        <taxon>Phycisphaerales</taxon>
        <taxon>Phycisphaeraceae</taxon>
        <taxon>Algisphaera</taxon>
    </lineage>
</organism>
<evidence type="ECO:0000256" key="4">
    <source>
        <dbReference type="ARBA" id="ARBA00025742"/>
    </source>
</evidence>
<comment type="caution">
    <text evidence="6">The sequence shown here is derived from an EMBL/GenBank/DDBJ whole genome shotgun (WGS) entry which is preliminary data.</text>
</comment>
<dbReference type="RefSeq" id="WP_184679086.1">
    <property type="nucleotide sequence ID" value="NZ_JACHGY010000001.1"/>
</dbReference>
<dbReference type="InterPro" id="IPR029052">
    <property type="entry name" value="Metallo-depent_PP-like"/>
</dbReference>
<name>A0A7X0HBF2_9BACT</name>
<evidence type="ECO:0000313" key="6">
    <source>
        <dbReference type="EMBL" id="MBB6431631.1"/>
    </source>
</evidence>
<dbReference type="InterPro" id="IPR050884">
    <property type="entry name" value="CNP_phosphodiesterase-III"/>
</dbReference>
<dbReference type="Proteomes" id="UP000541810">
    <property type="component" value="Unassembled WGS sequence"/>
</dbReference>
<dbReference type="Gene3D" id="3.60.21.10">
    <property type="match status" value="1"/>
</dbReference>
<evidence type="ECO:0000256" key="2">
    <source>
        <dbReference type="ARBA" id="ARBA00022801"/>
    </source>
</evidence>
<keyword evidence="7" id="KW-1185">Reference proteome</keyword>
<dbReference type="GO" id="GO:0016787">
    <property type="term" value="F:hydrolase activity"/>
    <property type="evidence" value="ECO:0007669"/>
    <property type="project" value="UniProtKB-KW"/>
</dbReference>
<evidence type="ECO:0000259" key="5">
    <source>
        <dbReference type="Pfam" id="PF00149"/>
    </source>
</evidence>
<protein>
    <submittedName>
        <fullName evidence="6">3',5'-cyclic AMP phosphodiesterase CpdA</fullName>
    </submittedName>
</protein>
<evidence type="ECO:0000256" key="1">
    <source>
        <dbReference type="ARBA" id="ARBA00022723"/>
    </source>
</evidence>
<proteinExistence type="inferred from homology"/>
<dbReference type="AlphaFoldDB" id="A0A7X0HBF2"/>
<dbReference type="GO" id="GO:0046872">
    <property type="term" value="F:metal ion binding"/>
    <property type="evidence" value="ECO:0007669"/>
    <property type="project" value="UniProtKB-KW"/>
</dbReference>
<feature type="domain" description="Calcineurin-like phosphoesterase" evidence="5">
    <location>
        <begin position="39"/>
        <end position="242"/>
    </location>
</feature>
<keyword evidence="1" id="KW-0479">Metal-binding</keyword>
<comment type="similarity">
    <text evidence="4">Belongs to the cyclic nucleotide phosphodiesterase class-III family.</text>
</comment>
<dbReference type="InterPro" id="IPR004843">
    <property type="entry name" value="Calcineurin-like_PHP"/>
</dbReference>
<keyword evidence="3" id="KW-0408">Iron</keyword>
<gene>
    <name evidence="6" type="ORF">HNQ40_003437</name>
</gene>
<dbReference type="Pfam" id="PF00149">
    <property type="entry name" value="Metallophos"/>
    <property type="match status" value="1"/>
</dbReference>
<accession>A0A7X0HBF2</accession>
<dbReference type="EMBL" id="JACHGY010000001">
    <property type="protein sequence ID" value="MBB6431631.1"/>
    <property type="molecule type" value="Genomic_DNA"/>
</dbReference>
<evidence type="ECO:0000256" key="3">
    <source>
        <dbReference type="ARBA" id="ARBA00023004"/>
    </source>
</evidence>
<reference evidence="6 7" key="1">
    <citation type="submission" date="2020-08" db="EMBL/GenBank/DDBJ databases">
        <title>Genomic Encyclopedia of Type Strains, Phase IV (KMG-IV): sequencing the most valuable type-strain genomes for metagenomic binning, comparative biology and taxonomic classification.</title>
        <authorList>
            <person name="Goeker M."/>
        </authorList>
    </citation>
    <scope>NUCLEOTIDE SEQUENCE [LARGE SCALE GENOMIC DNA]</scope>
    <source>
        <strain evidence="6 7">DSM 103725</strain>
    </source>
</reference>
<sequence length="305" mass="34000">MRRRDVIKSGAAAAAGLVAVPAVRSEPHAPDQASPEPWIALLSDPHIDTAESKVVKGVNMAEHLTEVIHRLRAATQRPEHVMINGDCALGSGETGDYALLRRLLSPMEDEQWSVRLALGNHDHRERFIEGLGRSSEIYRTFGRHHQAIRGHGNSVWLILDSLRETDEVAGELGPVQRQWISDQLDQIEASDPTARVFLLTHHQPEDPKDPDDDGYGLADSNALIDLLWNRRQVKAIFHGHKHAWGIREANGIHIVGLPATSYVFKDGEQPGYVEARVRPDHIELTQRCLNAQHPAEGQTHALAYR</sequence>
<dbReference type="PANTHER" id="PTHR42988:SF2">
    <property type="entry name" value="CYCLIC NUCLEOTIDE PHOSPHODIESTERASE CBUA0032-RELATED"/>
    <property type="match status" value="1"/>
</dbReference>
<dbReference type="PANTHER" id="PTHR42988">
    <property type="entry name" value="PHOSPHOHYDROLASE"/>
    <property type="match status" value="1"/>
</dbReference>